<evidence type="ECO:0000256" key="13">
    <source>
        <dbReference type="SAM" id="MobiDB-lite"/>
    </source>
</evidence>
<dbReference type="PANTHER" id="PTHR23293:SF9">
    <property type="entry name" value="FAD SYNTHASE"/>
    <property type="match status" value="1"/>
</dbReference>
<keyword evidence="7" id="KW-0547">Nucleotide-binding</keyword>
<dbReference type="InterPro" id="IPR001453">
    <property type="entry name" value="MoaB/Mog_dom"/>
</dbReference>
<dbReference type="AlphaFoldDB" id="A0A7S0E2W0"/>
<evidence type="ECO:0000256" key="1">
    <source>
        <dbReference type="ARBA" id="ARBA00004726"/>
    </source>
</evidence>
<dbReference type="Pfam" id="PF00994">
    <property type="entry name" value="MoCF_biosynth"/>
    <property type="match status" value="1"/>
</dbReference>
<evidence type="ECO:0000256" key="2">
    <source>
        <dbReference type="ARBA" id="ARBA00012393"/>
    </source>
</evidence>
<keyword evidence="5" id="KW-0808">Transferase</keyword>
<evidence type="ECO:0000313" key="15">
    <source>
        <dbReference type="EMBL" id="CAD8471913.1"/>
    </source>
</evidence>
<dbReference type="InterPro" id="IPR014729">
    <property type="entry name" value="Rossmann-like_a/b/a_fold"/>
</dbReference>
<evidence type="ECO:0000256" key="3">
    <source>
        <dbReference type="ARBA" id="ARBA00022630"/>
    </source>
</evidence>
<dbReference type="EMBL" id="HBEO01005430">
    <property type="protein sequence ID" value="CAD8471913.1"/>
    <property type="molecule type" value="Transcribed_RNA"/>
</dbReference>
<dbReference type="GO" id="GO:0003919">
    <property type="term" value="F:FMN adenylyltransferase activity"/>
    <property type="evidence" value="ECO:0007669"/>
    <property type="project" value="UniProtKB-EC"/>
</dbReference>
<accession>A0A7S0E2W0</accession>
<gene>
    <name evidence="15" type="ORF">HPHI1048_LOCUS3870</name>
</gene>
<evidence type="ECO:0000256" key="12">
    <source>
        <dbReference type="ARBA" id="ARBA00049494"/>
    </source>
</evidence>
<evidence type="ECO:0000256" key="10">
    <source>
        <dbReference type="ARBA" id="ARBA00031145"/>
    </source>
</evidence>
<comment type="catalytic activity">
    <reaction evidence="12">
        <text>FMN + ATP + H(+) = FAD + diphosphate</text>
        <dbReference type="Rhea" id="RHEA:17237"/>
        <dbReference type="ChEBI" id="CHEBI:15378"/>
        <dbReference type="ChEBI" id="CHEBI:30616"/>
        <dbReference type="ChEBI" id="CHEBI:33019"/>
        <dbReference type="ChEBI" id="CHEBI:57692"/>
        <dbReference type="ChEBI" id="CHEBI:58210"/>
        <dbReference type="EC" id="2.7.7.2"/>
    </reaction>
</comment>
<evidence type="ECO:0000256" key="8">
    <source>
        <dbReference type="ARBA" id="ARBA00022827"/>
    </source>
</evidence>
<protein>
    <recommendedName>
        <fullName evidence="2">FAD synthase</fullName>
        <ecNumber evidence="2">2.7.7.2</ecNumber>
    </recommendedName>
    <alternativeName>
        <fullName evidence="10">FAD pyrophosphorylase</fullName>
    </alternativeName>
    <alternativeName>
        <fullName evidence="11">FMN adenylyltransferase</fullName>
    </alternativeName>
</protein>
<dbReference type="InterPro" id="IPR002500">
    <property type="entry name" value="PAPS_reduct_dom"/>
</dbReference>
<dbReference type="SMART" id="SM00852">
    <property type="entry name" value="MoCF_biosynth"/>
    <property type="match status" value="1"/>
</dbReference>
<dbReference type="EC" id="2.7.7.2" evidence="2"/>
<evidence type="ECO:0000256" key="6">
    <source>
        <dbReference type="ARBA" id="ARBA00022695"/>
    </source>
</evidence>
<dbReference type="CDD" id="cd23948">
    <property type="entry name" value="FAD_synthase"/>
    <property type="match status" value="1"/>
</dbReference>
<dbReference type="InterPro" id="IPR036425">
    <property type="entry name" value="MoaB/Mog-like_dom_sf"/>
</dbReference>
<dbReference type="PANTHER" id="PTHR23293">
    <property type="entry name" value="FAD SYNTHETASE-RELATED FMN ADENYLYLTRANSFERASE"/>
    <property type="match status" value="1"/>
</dbReference>
<comment type="pathway">
    <text evidence="1">Cofactor biosynthesis; FAD biosynthesis; FAD from FMN: step 1/1.</text>
</comment>
<evidence type="ECO:0000259" key="14">
    <source>
        <dbReference type="SMART" id="SM00852"/>
    </source>
</evidence>
<evidence type="ECO:0000256" key="11">
    <source>
        <dbReference type="ARBA" id="ARBA00031871"/>
    </source>
</evidence>
<dbReference type="SUPFAM" id="SSF53218">
    <property type="entry name" value="Molybdenum cofactor biosynthesis proteins"/>
    <property type="match status" value="1"/>
</dbReference>
<keyword evidence="8" id="KW-0274">FAD</keyword>
<dbReference type="Gene3D" id="3.40.50.620">
    <property type="entry name" value="HUPs"/>
    <property type="match status" value="1"/>
</dbReference>
<dbReference type="GO" id="GO:0005524">
    <property type="term" value="F:ATP binding"/>
    <property type="evidence" value="ECO:0007669"/>
    <property type="project" value="UniProtKB-KW"/>
</dbReference>
<sequence>MHEYTGISLEDWQDYRNQAAMQIGTEEKKRWPLHEKIKAAGPAYVNVAKKVRSSLREIDRVLDVFEPGQLAISFNGSQDCSVVLHLVMEACRHHRSHSFTHVQPIWFKDPEHEFPEIVEYVSTTAEKYFTYQDMLKSAVDENLNRLWTIHVSEPKDFIDGLIYLAQSTGIRCVIMGSRRTDPGCRDLSDLALMDLAPIFLSSSLSRIELETKINMLRVEGDPGLPGTLTSKIKEPSLLRFSPSLEWSFRDVWDFIRAAEIPYCKLYDEGYSSIGTMVDTLRNPALLRREQVQVESSVTLKKKLDEIHARMRRNLGQERFEALDRLKLKDQGVAVYDSMYDELEDSERRFTADLVSRSMMHNSMEDINADDLEDDDMGGLSNQYLLALSKQAEELEEGEGEEKQAEEMIPSAPSERGIVEDQDDPTTMYLPAWKLRDESREVISRVHDQEQGIMGTAAILVIGDEFISAEVRESNSHFISSNLRKIGVAVKQVMIIESDIDIIAFMLRRLSPVYQYIFVVGGIGPRHTDLTLLSVAKSFGTGVQEHPDLLAMIEAGIPKDKFAQVFSEYHWRMAFIPFGAELLGALPAASSIDNWKSVSKSWPVVKKNNVYILPSSPSLLTEKFLSILPNLKSSPLFLTTIIFRVDKSVITENVANAVSMHETVNANSFSRTMDDGSVRTIVYLESKDLHEQQAAVQNILGSVPEEVVVSVIDDHITGQSPSE</sequence>
<dbReference type="Pfam" id="PF01507">
    <property type="entry name" value="PAPS_reduct"/>
    <property type="match status" value="1"/>
</dbReference>
<dbReference type="Gene3D" id="3.40.980.10">
    <property type="entry name" value="MoaB/Mog-like domain"/>
    <property type="match status" value="1"/>
</dbReference>
<reference evidence="15" key="1">
    <citation type="submission" date="2021-01" db="EMBL/GenBank/DDBJ databases">
        <authorList>
            <person name="Corre E."/>
            <person name="Pelletier E."/>
            <person name="Niang G."/>
            <person name="Scheremetjew M."/>
            <person name="Finn R."/>
            <person name="Kale V."/>
            <person name="Holt S."/>
            <person name="Cochrane G."/>
            <person name="Meng A."/>
            <person name="Brown T."/>
            <person name="Cohen L."/>
        </authorList>
    </citation>
    <scope>NUCLEOTIDE SEQUENCE</scope>
    <source>
        <strain evidence="15">CCMP325</strain>
    </source>
</reference>
<feature type="domain" description="MoaB/Mog" evidence="14">
    <location>
        <begin position="457"/>
        <end position="633"/>
    </location>
</feature>
<dbReference type="GO" id="GO:0006747">
    <property type="term" value="P:FAD biosynthetic process"/>
    <property type="evidence" value="ECO:0007669"/>
    <property type="project" value="TreeGrafter"/>
</dbReference>
<proteinExistence type="predicted"/>
<organism evidence="15">
    <name type="scientific">Hanusia phi</name>
    <dbReference type="NCBI Taxonomy" id="3032"/>
    <lineage>
        <taxon>Eukaryota</taxon>
        <taxon>Cryptophyceae</taxon>
        <taxon>Pyrenomonadales</taxon>
        <taxon>Geminigeraceae</taxon>
        <taxon>Hanusia</taxon>
    </lineage>
</organism>
<feature type="region of interest" description="Disordered" evidence="13">
    <location>
        <begin position="392"/>
        <end position="421"/>
    </location>
</feature>
<evidence type="ECO:0000256" key="4">
    <source>
        <dbReference type="ARBA" id="ARBA00022643"/>
    </source>
</evidence>
<name>A0A7S0E2W0_9CRYP</name>
<keyword evidence="9" id="KW-0067">ATP-binding</keyword>
<keyword evidence="6" id="KW-0548">Nucleotidyltransferase</keyword>
<evidence type="ECO:0000256" key="7">
    <source>
        <dbReference type="ARBA" id="ARBA00022741"/>
    </source>
</evidence>
<evidence type="ECO:0000256" key="9">
    <source>
        <dbReference type="ARBA" id="ARBA00022840"/>
    </source>
</evidence>
<dbReference type="SUPFAM" id="SSF52402">
    <property type="entry name" value="Adenine nucleotide alpha hydrolases-like"/>
    <property type="match status" value="1"/>
</dbReference>
<keyword evidence="4" id="KW-0288">FMN</keyword>
<evidence type="ECO:0000256" key="5">
    <source>
        <dbReference type="ARBA" id="ARBA00022679"/>
    </source>
</evidence>
<keyword evidence="3" id="KW-0285">Flavoprotein</keyword>